<evidence type="ECO:0000256" key="3">
    <source>
        <dbReference type="SAM" id="SignalP"/>
    </source>
</evidence>
<feature type="domain" description="SCP" evidence="4">
    <location>
        <begin position="240"/>
        <end position="385"/>
    </location>
</feature>
<evidence type="ECO:0000256" key="1">
    <source>
        <dbReference type="ARBA" id="ARBA00009169"/>
    </source>
</evidence>
<dbReference type="Proteomes" id="UP000014500">
    <property type="component" value="Unassembled WGS sequence"/>
</dbReference>
<dbReference type="PRINTS" id="PR00838">
    <property type="entry name" value="V5ALLERGEN"/>
</dbReference>
<dbReference type="PANTHER" id="PTHR10334">
    <property type="entry name" value="CYSTEINE-RICH SECRETORY PROTEIN-RELATED"/>
    <property type="match status" value="1"/>
</dbReference>
<feature type="domain" description="SCP" evidence="4">
    <location>
        <begin position="63"/>
        <end position="222"/>
    </location>
</feature>
<keyword evidence="3" id="KW-0732">Signal</keyword>
<dbReference type="InterPro" id="IPR035940">
    <property type="entry name" value="CAP_sf"/>
</dbReference>
<dbReference type="HOGENOM" id="CLU_416991_0_0_1"/>
<evidence type="ECO:0000256" key="2">
    <source>
        <dbReference type="ARBA" id="ARBA00032745"/>
    </source>
</evidence>
<evidence type="ECO:0000313" key="6">
    <source>
        <dbReference type="Proteomes" id="UP000014500"/>
    </source>
</evidence>
<dbReference type="GO" id="GO:0005576">
    <property type="term" value="C:extracellular region"/>
    <property type="evidence" value="ECO:0007669"/>
    <property type="project" value="InterPro"/>
</dbReference>
<dbReference type="InterPro" id="IPR002413">
    <property type="entry name" value="V5_allergen-like"/>
</dbReference>
<feature type="domain" description="SCP" evidence="4">
    <location>
        <begin position="458"/>
        <end position="615"/>
    </location>
</feature>
<dbReference type="EnsemblMetazoa" id="SMAR001064-RA">
    <property type="protein sequence ID" value="SMAR001064-PA"/>
    <property type="gene ID" value="SMAR001064"/>
</dbReference>
<dbReference type="PRINTS" id="PR00837">
    <property type="entry name" value="V5TPXLIKE"/>
</dbReference>
<evidence type="ECO:0000313" key="5">
    <source>
        <dbReference type="EnsemblMetazoa" id="SMAR001064-PA"/>
    </source>
</evidence>
<dbReference type="STRING" id="126957.T1IJJ5"/>
<protein>
    <recommendedName>
        <fullName evidence="2">Cysteine-rich venom protein</fullName>
    </recommendedName>
</protein>
<organism evidence="5 6">
    <name type="scientific">Strigamia maritima</name>
    <name type="common">European centipede</name>
    <name type="synonym">Geophilus maritimus</name>
    <dbReference type="NCBI Taxonomy" id="126957"/>
    <lineage>
        <taxon>Eukaryota</taxon>
        <taxon>Metazoa</taxon>
        <taxon>Ecdysozoa</taxon>
        <taxon>Arthropoda</taxon>
        <taxon>Myriapoda</taxon>
        <taxon>Chilopoda</taxon>
        <taxon>Pleurostigmophora</taxon>
        <taxon>Geophilomorpha</taxon>
        <taxon>Linotaeniidae</taxon>
        <taxon>Strigamia</taxon>
    </lineage>
</organism>
<dbReference type="SUPFAM" id="SSF55797">
    <property type="entry name" value="PR-1-like"/>
    <property type="match status" value="3"/>
</dbReference>
<dbReference type="InterPro" id="IPR014044">
    <property type="entry name" value="CAP_dom"/>
</dbReference>
<dbReference type="OMA" id="IFIVARY"/>
<dbReference type="PROSITE" id="PS01010">
    <property type="entry name" value="CRISP_2"/>
    <property type="match status" value="2"/>
</dbReference>
<dbReference type="CDD" id="cd05380">
    <property type="entry name" value="CAP_euk"/>
    <property type="match status" value="3"/>
</dbReference>
<keyword evidence="6" id="KW-1185">Reference proteome</keyword>
<name>T1IJJ5_STRMM</name>
<feature type="signal peptide" evidence="3">
    <location>
        <begin position="1"/>
        <end position="33"/>
    </location>
</feature>
<dbReference type="PROSITE" id="PS01009">
    <property type="entry name" value="CRISP_1"/>
    <property type="match status" value="3"/>
</dbReference>
<reference evidence="6" key="1">
    <citation type="submission" date="2011-05" db="EMBL/GenBank/DDBJ databases">
        <authorList>
            <person name="Richards S.R."/>
            <person name="Qu J."/>
            <person name="Jiang H."/>
            <person name="Jhangiani S.N."/>
            <person name="Agravi P."/>
            <person name="Goodspeed R."/>
            <person name="Gross S."/>
            <person name="Mandapat C."/>
            <person name="Jackson L."/>
            <person name="Mathew T."/>
            <person name="Pu L."/>
            <person name="Thornton R."/>
            <person name="Saada N."/>
            <person name="Wilczek-Boney K.B."/>
            <person name="Lee S."/>
            <person name="Kovar C."/>
            <person name="Wu Y."/>
            <person name="Scherer S.E."/>
            <person name="Worley K.C."/>
            <person name="Muzny D.M."/>
            <person name="Gibbs R."/>
        </authorList>
    </citation>
    <scope>NUCLEOTIDE SEQUENCE</scope>
    <source>
        <strain evidence="6">Brora</strain>
    </source>
</reference>
<sequence>MDLSYGVKSKAVREGFLTALLFLCLTIASTVLGCDYAQFGEDHTMCQYVSEACGAIAREFSSSETEEAVRLHNEKRQYVASGQQSGQPSASNMKQLMWDDELATIAQRWADQCTFNHDDNRRTQRYHDVGQNSYISASPSSDGKIGKALAEAVNGWYNEVTNPGFDSENIDPYQFNSGTGHYTQMLWAETATVGCGYSFYTKNGNYIKLIICNYGPGGNMIDGSMYKPGDQCSICTNGCSEEYDALCKLFVLYFKSPKGFQVWDAELATIAQRWADQCIFNHDKNRRTQKYSYVGQNAYIAWSTDSDSTINMSDAIDSWYDEVTKPGFSSNNINPFKFSSGAGHYTQMVWAETSAVGCGYSFYKENGYNTRLIICNYGPGGNMRDASMYKTGRPCSACTNGCSGDYNSALCSFSILFGLMLTTAITFACEYIKFGSDHTMCSYTNKACKITKRKYSKSEAAKLVDLHNKKRQFVASGKQKGQPKASNMNQLYWDEELAILAQRWADQCKFTHDKNRRSKKHKHVGQNIYLYSWVKPTNNANTEEAIDAWYKEVVTPGFSKKHIHPFKISPGVGHYTQLVWAETRLVGCGYSFYFAKNVHNKLLVCNYGPSGNELKGEMYKQGKPGTECTNGSDQQEELKL</sequence>
<dbReference type="EMBL" id="AFFK01014704">
    <property type="status" value="NOT_ANNOTATED_CDS"/>
    <property type="molecule type" value="Genomic_DNA"/>
</dbReference>
<proteinExistence type="inferred from homology"/>
<feature type="chain" id="PRO_5004579247" description="Cysteine-rich venom protein" evidence="3">
    <location>
        <begin position="34"/>
        <end position="640"/>
    </location>
</feature>
<dbReference type="AlphaFoldDB" id="T1IJJ5"/>
<dbReference type="InterPro" id="IPR018244">
    <property type="entry name" value="Allrgn_V5/Tpx1_CS"/>
</dbReference>
<reference evidence="5" key="2">
    <citation type="submission" date="2015-02" db="UniProtKB">
        <authorList>
            <consortium name="EnsemblMetazoa"/>
        </authorList>
    </citation>
    <scope>IDENTIFICATION</scope>
</reference>
<comment type="similarity">
    <text evidence="1">Belongs to the CRISP family. Venom allergen 5-like subfamily.</text>
</comment>
<dbReference type="InterPro" id="IPR001283">
    <property type="entry name" value="CRISP-related"/>
</dbReference>
<dbReference type="PhylomeDB" id="T1IJJ5"/>
<evidence type="ECO:0000259" key="4">
    <source>
        <dbReference type="SMART" id="SM00198"/>
    </source>
</evidence>
<accession>T1IJJ5</accession>
<dbReference type="Pfam" id="PF00188">
    <property type="entry name" value="CAP"/>
    <property type="match status" value="3"/>
</dbReference>
<dbReference type="Gene3D" id="3.40.33.10">
    <property type="entry name" value="CAP"/>
    <property type="match status" value="3"/>
</dbReference>
<dbReference type="SMART" id="SM00198">
    <property type="entry name" value="SCP"/>
    <property type="match status" value="3"/>
</dbReference>
<dbReference type="eggNOG" id="KOG3017">
    <property type="taxonomic scope" value="Eukaryota"/>
</dbReference>